<dbReference type="EMBL" id="WIWJ01000040">
    <property type="protein sequence ID" value="MQT48873.1"/>
    <property type="molecule type" value="Genomic_DNA"/>
</dbReference>
<gene>
    <name evidence="1" type="ORF">GHO40_19410</name>
</gene>
<reference evidence="1 2" key="1">
    <citation type="submission" date="2019-10" db="EMBL/GenBank/DDBJ databases">
        <title>Evaluation of single-gene subtyping targets for Pseudomonas.</title>
        <authorList>
            <person name="Reichler S.J."/>
            <person name="Orsi R.H."/>
            <person name="Wiedmann M."/>
            <person name="Martin N.H."/>
            <person name="Murphy S.I."/>
        </authorList>
    </citation>
    <scope>NUCLEOTIDE SEQUENCE [LARGE SCALE GENOMIC DNA]</scope>
    <source>
        <strain evidence="1 2">FSL R10-3257</strain>
    </source>
</reference>
<comment type="caution">
    <text evidence="1">The sequence shown here is derived from an EMBL/GenBank/DDBJ whole genome shotgun (WGS) entry which is preliminary data.</text>
</comment>
<name>A0A6A7YAS6_9PSED</name>
<dbReference type="AlphaFoldDB" id="A0A6A7YAS6"/>
<evidence type="ECO:0000313" key="2">
    <source>
        <dbReference type="Proteomes" id="UP000441404"/>
    </source>
</evidence>
<evidence type="ECO:0000313" key="1">
    <source>
        <dbReference type="EMBL" id="MQT48873.1"/>
    </source>
</evidence>
<dbReference type="RefSeq" id="WP_153427936.1">
    <property type="nucleotide sequence ID" value="NZ_WIWJ01000040.1"/>
</dbReference>
<proteinExistence type="predicted"/>
<dbReference type="Proteomes" id="UP000441404">
    <property type="component" value="Unassembled WGS sequence"/>
</dbReference>
<protein>
    <submittedName>
        <fullName evidence="1">Uncharacterized protein</fullName>
    </submittedName>
</protein>
<sequence>MPMTIQAFILMDKNGVIIGRVDPIQLTPKIQGKFSPTTEFSKYKPIFSELEHAANNMLLSHADEIEKKIDAMDFYATRDDQPEKKLKFKRLQIMGGEAIFEPQQVLHDKLIQQ</sequence>
<organism evidence="1 2">
    <name type="scientific">Pseudomonas helleri</name>
    <dbReference type="NCBI Taxonomy" id="1608996"/>
    <lineage>
        <taxon>Bacteria</taxon>
        <taxon>Pseudomonadati</taxon>
        <taxon>Pseudomonadota</taxon>
        <taxon>Gammaproteobacteria</taxon>
        <taxon>Pseudomonadales</taxon>
        <taxon>Pseudomonadaceae</taxon>
        <taxon>Pseudomonas</taxon>
    </lineage>
</organism>
<accession>A0A6A7YAS6</accession>